<dbReference type="RefSeq" id="WP_149851776.1">
    <property type="nucleotide sequence ID" value="NZ_VUOB01000041.1"/>
</dbReference>
<evidence type="ECO:0000256" key="1">
    <source>
        <dbReference type="SAM" id="MobiDB-lite"/>
    </source>
</evidence>
<keyword evidence="4" id="KW-1185">Reference proteome</keyword>
<feature type="compositionally biased region" description="Low complexity" evidence="1">
    <location>
        <begin position="112"/>
        <end position="130"/>
    </location>
</feature>
<reference evidence="3 4" key="2">
    <citation type="submission" date="2019-09" db="EMBL/GenBank/DDBJ databases">
        <authorList>
            <person name="Jin C."/>
        </authorList>
    </citation>
    <scope>NUCLEOTIDE SEQUENCE [LARGE SCALE GENOMIC DNA]</scope>
    <source>
        <strain evidence="3 4">AN110305</strain>
    </source>
</reference>
<dbReference type="AlphaFoldDB" id="A0A5B2X7B1"/>
<organism evidence="3 4">
    <name type="scientific">Solihabitans fulvus</name>
    <dbReference type="NCBI Taxonomy" id="1892852"/>
    <lineage>
        <taxon>Bacteria</taxon>
        <taxon>Bacillati</taxon>
        <taxon>Actinomycetota</taxon>
        <taxon>Actinomycetes</taxon>
        <taxon>Pseudonocardiales</taxon>
        <taxon>Pseudonocardiaceae</taxon>
        <taxon>Solihabitans</taxon>
    </lineage>
</organism>
<keyword evidence="2" id="KW-0472">Membrane</keyword>
<reference evidence="3 4" key="1">
    <citation type="submission" date="2019-09" db="EMBL/GenBank/DDBJ databases">
        <title>Goodfellowia gen. nov., a new genus of the Pseudonocardineae related to Actinoalloteichus, containing Goodfellowia coeruleoviolacea gen. nov., comb. nov. gen. nov., comb. nov.</title>
        <authorList>
            <person name="Labeda D."/>
        </authorList>
    </citation>
    <scope>NUCLEOTIDE SEQUENCE [LARGE SCALE GENOMIC DNA]</scope>
    <source>
        <strain evidence="3 4">AN110305</strain>
    </source>
</reference>
<protein>
    <recommendedName>
        <fullName evidence="5">Lipopolysaccharide assembly protein A domain-containing protein</fullName>
    </recommendedName>
</protein>
<feature type="region of interest" description="Disordered" evidence="1">
    <location>
        <begin position="98"/>
        <end position="130"/>
    </location>
</feature>
<feature type="transmembrane region" description="Helical" evidence="2">
    <location>
        <begin position="45"/>
        <end position="66"/>
    </location>
</feature>
<feature type="compositionally biased region" description="Basic and acidic residues" evidence="1">
    <location>
        <begin position="98"/>
        <end position="107"/>
    </location>
</feature>
<keyword evidence="2" id="KW-1133">Transmembrane helix</keyword>
<sequence>MLILGLVLIVLSAGYTTLLFAYNNSGGPYYTVTMFGHDVASLRPAGVFAAGILTALVFCLGVWMVVSTERRRRVARLQYREARQEADLAATERDKLAKQLRKTEEARQPIIPQQTTTVVPEQTTPKHTRA</sequence>
<dbReference type="Proteomes" id="UP000323454">
    <property type="component" value="Unassembled WGS sequence"/>
</dbReference>
<evidence type="ECO:0008006" key="5">
    <source>
        <dbReference type="Google" id="ProtNLM"/>
    </source>
</evidence>
<evidence type="ECO:0000313" key="3">
    <source>
        <dbReference type="EMBL" id="KAA2258772.1"/>
    </source>
</evidence>
<name>A0A5B2X7B1_9PSEU</name>
<proteinExistence type="predicted"/>
<accession>A0A5B2X7B1</accession>
<evidence type="ECO:0000313" key="4">
    <source>
        <dbReference type="Proteomes" id="UP000323454"/>
    </source>
</evidence>
<comment type="caution">
    <text evidence="3">The sequence shown here is derived from an EMBL/GenBank/DDBJ whole genome shotgun (WGS) entry which is preliminary data.</text>
</comment>
<dbReference type="EMBL" id="VUOB01000041">
    <property type="protein sequence ID" value="KAA2258772.1"/>
    <property type="molecule type" value="Genomic_DNA"/>
</dbReference>
<keyword evidence="2" id="KW-0812">Transmembrane</keyword>
<gene>
    <name evidence="3" type="ORF">F0L68_23370</name>
</gene>
<dbReference type="OrthoDB" id="3701318at2"/>
<evidence type="ECO:0000256" key="2">
    <source>
        <dbReference type="SAM" id="Phobius"/>
    </source>
</evidence>